<comment type="similarity">
    <text evidence="1">Belongs to the glycosyl hydrolase 2 family.</text>
</comment>
<reference evidence="10 11" key="1">
    <citation type="submission" date="2018-12" db="EMBL/GenBank/DDBJ databases">
        <title>Flammeovirga pectinis sp. nov., isolated from the gut of the Korean scallop, Patinopecten yessoensis.</title>
        <authorList>
            <person name="Bae J.-W."/>
            <person name="Jeong Y.-S."/>
            <person name="Kang W."/>
        </authorList>
    </citation>
    <scope>NUCLEOTIDE SEQUENCE [LARGE SCALE GENOMIC DNA]</scope>
    <source>
        <strain evidence="10 11">L12M1</strain>
    </source>
</reference>
<evidence type="ECO:0000256" key="1">
    <source>
        <dbReference type="ARBA" id="ARBA00007401"/>
    </source>
</evidence>
<dbReference type="Gene3D" id="2.60.40.10">
    <property type="entry name" value="Immunoglobulins"/>
    <property type="match status" value="3"/>
</dbReference>
<dbReference type="AlphaFoldDB" id="A0A3Q9FQL5"/>
<evidence type="ECO:0000256" key="3">
    <source>
        <dbReference type="ARBA" id="ARBA00023295"/>
    </source>
</evidence>
<dbReference type="Pfam" id="PF02837">
    <property type="entry name" value="Glyco_hydro_2_N"/>
    <property type="match status" value="1"/>
</dbReference>
<feature type="domain" description="Glycoside hydrolase family 2 catalytic" evidence="6">
    <location>
        <begin position="299"/>
        <end position="496"/>
    </location>
</feature>
<dbReference type="SUPFAM" id="SSF49303">
    <property type="entry name" value="beta-Galactosidase/glucuronidase domain"/>
    <property type="match status" value="1"/>
</dbReference>
<dbReference type="GO" id="GO:0005975">
    <property type="term" value="P:carbohydrate metabolic process"/>
    <property type="evidence" value="ECO:0007669"/>
    <property type="project" value="InterPro"/>
</dbReference>
<feature type="domain" description="Glycosyl hydrolases family 2 sugar binding" evidence="7">
    <location>
        <begin position="30"/>
        <end position="178"/>
    </location>
</feature>
<dbReference type="InterPro" id="IPR040605">
    <property type="entry name" value="Glyco_hydro2_dom5"/>
</dbReference>
<dbReference type="InterPro" id="IPR008979">
    <property type="entry name" value="Galactose-bd-like_sf"/>
</dbReference>
<feature type="domain" description="DUF4982" evidence="8">
    <location>
        <begin position="634"/>
        <end position="691"/>
    </location>
</feature>
<dbReference type="InterPro" id="IPR051913">
    <property type="entry name" value="GH2_Domain-Containing"/>
</dbReference>
<dbReference type="PANTHER" id="PTHR42732">
    <property type="entry name" value="BETA-GALACTOSIDASE"/>
    <property type="match status" value="1"/>
</dbReference>
<dbReference type="PROSITE" id="PS00608">
    <property type="entry name" value="GLYCOSYL_HYDROL_F2_2"/>
    <property type="match status" value="1"/>
</dbReference>
<evidence type="ECO:0000256" key="2">
    <source>
        <dbReference type="ARBA" id="ARBA00022801"/>
    </source>
</evidence>
<dbReference type="InterPro" id="IPR036156">
    <property type="entry name" value="Beta-gal/glucu_dom_sf"/>
</dbReference>
<dbReference type="Gene3D" id="3.20.20.80">
    <property type="entry name" value="Glycosidases"/>
    <property type="match status" value="1"/>
</dbReference>
<dbReference type="InterPro" id="IPR006101">
    <property type="entry name" value="Glyco_hydro_2"/>
</dbReference>
<feature type="chain" id="PRO_5018787452" evidence="4">
    <location>
        <begin position="20"/>
        <end position="814"/>
    </location>
</feature>
<dbReference type="InterPro" id="IPR023232">
    <property type="entry name" value="Glyco_hydro_2_AS"/>
</dbReference>
<dbReference type="Pfam" id="PF16355">
    <property type="entry name" value="DUF4982"/>
    <property type="match status" value="1"/>
</dbReference>
<keyword evidence="11" id="KW-1185">Reference proteome</keyword>
<dbReference type="Gene3D" id="2.60.120.260">
    <property type="entry name" value="Galactose-binding domain-like"/>
    <property type="match status" value="1"/>
</dbReference>
<evidence type="ECO:0000256" key="4">
    <source>
        <dbReference type="SAM" id="SignalP"/>
    </source>
</evidence>
<dbReference type="PRINTS" id="PR00132">
    <property type="entry name" value="GLHYDRLASE2"/>
</dbReference>
<evidence type="ECO:0000259" key="7">
    <source>
        <dbReference type="Pfam" id="PF02837"/>
    </source>
</evidence>
<evidence type="ECO:0000313" key="10">
    <source>
        <dbReference type="EMBL" id="AZQ64807.1"/>
    </source>
</evidence>
<evidence type="ECO:0000259" key="8">
    <source>
        <dbReference type="Pfam" id="PF16355"/>
    </source>
</evidence>
<dbReference type="Pfam" id="PF02836">
    <property type="entry name" value="Glyco_hydro_2_C"/>
    <property type="match status" value="1"/>
</dbReference>
<keyword evidence="2" id="KW-0378">Hydrolase</keyword>
<dbReference type="RefSeq" id="WP_126618889.1">
    <property type="nucleotide sequence ID" value="NZ_CP034563.1"/>
</dbReference>
<dbReference type="InterPro" id="IPR006104">
    <property type="entry name" value="Glyco_hydro_2_N"/>
</dbReference>
<dbReference type="InterPro" id="IPR017853">
    <property type="entry name" value="GH"/>
</dbReference>
<keyword evidence="3" id="KW-0326">Glycosidase</keyword>
<feature type="signal peptide" evidence="4">
    <location>
        <begin position="1"/>
        <end position="19"/>
    </location>
</feature>
<feature type="domain" description="Glycoside hydrolase family 2 immunoglobulin-like beta-sandwich" evidence="5">
    <location>
        <begin position="191"/>
        <end position="291"/>
    </location>
</feature>
<protein>
    <submittedName>
        <fullName evidence="10">DUF4982 domain-containing protein</fullName>
    </submittedName>
</protein>
<proteinExistence type="inferred from homology"/>
<dbReference type="PANTHER" id="PTHR42732:SF1">
    <property type="entry name" value="BETA-MANNOSIDASE"/>
    <property type="match status" value="1"/>
</dbReference>
<evidence type="ECO:0000313" key="11">
    <source>
        <dbReference type="Proteomes" id="UP000267268"/>
    </source>
</evidence>
<accession>A0A3Q9FQL5</accession>
<dbReference type="InterPro" id="IPR006102">
    <property type="entry name" value="Ig-like_GH2"/>
</dbReference>
<dbReference type="SUPFAM" id="SSF49785">
    <property type="entry name" value="Galactose-binding domain-like"/>
    <property type="match status" value="1"/>
</dbReference>
<dbReference type="KEGG" id="fll:EI427_21520"/>
<gene>
    <name evidence="10" type="ORF">EI427_21520</name>
</gene>
<dbReference type="InterPro" id="IPR032311">
    <property type="entry name" value="DUF4982"/>
</dbReference>
<dbReference type="InterPro" id="IPR013783">
    <property type="entry name" value="Ig-like_fold"/>
</dbReference>
<dbReference type="InterPro" id="IPR006103">
    <property type="entry name" value="Glyco_hydro_2_cat"/>
</dbReference>
<dbReference type="SUPFAM" id="SSF51445">
    <property type="entry name" value="(Trans)glycosidases"/>
    <property type="match status" value="1"/>
</dbReference>
<evidence type="ECO:0000259" key="6">
    <source>
        <dbReference type="Pfam" id="PF02836"/>
    </source>
</evidence>
<evidence type="ECO:0000259" key="9">
    <source>
        <dbReference type="Pfam" id="PF18565"/>
    </source>
</evidence>
<dbReference type="GO" id="GO:0004553">
    <property type="term" value="F:hydrolase activity, hydrolyzing O-glycosyl compounds"/>
    <property type="evidence" value="ECO:0007669"/>
    <property type="project" value="InterPro"/>
</dbReference>
<sequence>MKILIHLLVLLSFSLNSLGQNNTVRERVSLDLNWKFLQQESKGAEQPNFNDHEWRTLNVPHDWSIEGEYKQDNSSGTMGAFLPGGIGWYRKQIEIKNFKKSEKYFIEFDGVYLNSDVWVNGHHLGFHPNGYMSFSYDLSPYLKEGNNTLAVRVDHSKIPSGRWYTGSGIYRHVWLTKTEDIYVPKSGTYIITDNFLDNQATVKVQTTLVNESGKSKKVIVKNSIRDHKGTIVKEVSEKVLLKKNTTVLLQDCDIKNPQLWSSATPVMYTMITEVIVNKKVKDHYETPFGIRNIEWRSKEGLFVNGEAVIIKGLSNHQDAGGAVGVAVPDDVLYRRLKMLKEMGCNALRTAHHPFAPEFYTMCDTMGFMVMDEAFDGWWTAKAPYDYGNYFDEYWEKDLEGLLKRDRNHPSVIIWSIGNEVRKFTAEQQKIVVDKVKSIDPTRPVTQGGGYIAPHIDISGFNGHGELKNELEKYHSEYPEKLIIGTEITHTLQTRGIYRTKTWYRTKDNPAPWEKPADFARIEKKVTKIPDLSEEEVFTGISKKYQSSYDNSIVRIGVRDEWKRVEALDYYVGNFRWTGFDYLGESFGWPGRTANFGIIDLAGFPKDHFYLYQSLWSNKPMVHLLPHWSHKGKEGVEIPVVIYTNCQSAELFLNNTSLGEKTMTTDGQLVWNVPYEKGTIKAVAKNDGIVVAEKFFTTVDKGTQLTLSSDKTLIYANNKDIIHCEISITDKYKNLDPNAQSSVEYEVLGPAKIIGSENGNILDISSNSTNFRNVFNGKCLLIIQATDKTGEITIKVKSTDLQPAILTVRAIDYIK</sequence>
<dbReference type="Proteomes" id="UP000267268">
    <property type="component" value="Chromosome 2"/>
</dbReference>
<evidence type="ECO:0000259" key="5">
    <source>
        <dbReference type="Pfam" id="PF00703"/>
    </source>
</evidence>
<dbReference type="Pfam" id="PF00703">
    <property type="entry name" value="Glyco_hydro_2"/>
    <property type="match status" value="1"/>
</dbReference>
<keyword evidence="4" id="KW-0732">Signal</keyword>
<organism evidence="10 11">
    <name type="scientific">Flammeovirga pectinis</name>
    <dbReference type="NCBI Taxonomy" id="2494373"/>
    <lineage>
        <taxon>Bacteria</taxon>
        <taxon>Pseudomonadati</taxon>
        <taxon>Bacteroidota</taxon>
        <taxon>Cytophagia</taxon>
        <taxon>Cytophagales</taxon>
        <taxon>Flammeovirgaceae</taxon>
        <taxon>Flammeovirga</taxon>
    </lineage>
</organism>
<dbReference type="Pfam" id="PF18565">
    <property type="entry name" value="Glyco_hydro2_C5"/>
    <property type="match status" value="1"/>
</dbReference>
<dbReference type="OrthoDB" id="1007335at2"/>
<name>A0A3Q9FQL5_9BACT</name>
<feature type="domain" description="Glycoside hydrolase family 2" evidence="9">
    <location>
        <begin position="704"/>
        <end position="804"/>
    </location>
</feature>
<dbReference type="EMBL" id="CP034563">
    <property type="protein sequence ID" value="AZQ64807.1"/>
    <property type="molecule type" value="Genomic_DNA"/>
</dbReference>